<dbReference type="PROSITE" id="PS51257">
    <property type="entry name" value="PROKAR_LIPOPROTEIN"/>
    <property type="match status" value="1"/>
</dbReference>
<dbReference type="Proteomes" id="UP000198856">
    <property type="component" value="Unassembled WGS sequence"/>
</dbReference>
<keyword evidence="2" id="KW-1185">Reference proteome</keyword>
<reference evidence="1 2" key="1">
    <citation type="submission" date="2016-10" db="EMBL/GenBank/DDBJ databases">
        <authorList>
            <person name="de Groot N.N."/>
        </authorList>
    </citation>
    <scope>NUCLEOTIDE SEQUENCE [LARGE SCALE GENOMIC DNA]</scope>
    <source>
        <strain evidence="1 2">IBRC-M10015</strain>
    </source>
</reference>
<accession>A0A1G8XQ92</accession>
<name>A0A1G8XQ92_9EURY</name>
<dbReference type="EMBL" id="FNFC01000012">
    <property type="protein sequence ID" value="SDJ92761.1"/>
    <property type="molecule type" value="Genomic_DNA"/>
</dbReference>
<organism evidence="1 2">
    <name type="scientific">Halovenus aranensis</name>
    <dbReference type="NCBI Taxonomy" id="890420"/>
    <lineage>
        <taxon>Archaea</taxon>
        <taxon>Methanobacteriati</taxon>
        <taxon>Methanobacteriota</taxon>
        <taxon>Stenosarchaea group</taxon>
        <taxon>Halobacteria</taxon>
        <taxon>Halobacteriales</taxon>
        <taxon>Haloarculaceae</taxon>
        <taxon>Halovenus</taxon>
    </lineage>
</organism>
<evidence type="ECO:0000313" key="2">
    <source>
        <dbReference type="Proteomes" id="UP000198856"/>
    </source>
</evidence>
<protein>
    <submittedName>
        <fullName evidence="1">Uncharacterized protein</fullName>
    </submittedName>
</protein>
<gene>
    <name evidence="1" type="ORF">SAMN05216226_11223</name>
</gene>
<proteinExistence type="predicted"/>
<evidence type="ECO:0000313" key="1">
    <source>
        <dbReference type="EMBL" id="SDJ92761.1"/>
    </source>
</evidence>
<sequence>MRRRTYLKSVCPVAGSILAAGCLDSDTEIALANVGIINWADEGNSVELHIERDGTPVYDNVHTLGPFEAEDGSDTTIIRDLPEEQGKYHLIGSITSHKDQARAEPALDYKPQTDVDSDCRTISLTLYMDKPPWDLATTTYPKCETDNQTA</sequence>
<dbReference type="AlphaFoldDB" id="A0A1G8XQ92"/>